<comment type="caution">
    <text evidence="2">The sequence shown here is derived from an EMBL/GenBank/DDBJ whole genome shotgun (WGS) entry which is preliminary data.</text>
</comment>
<organism evidence="2 3">
    <name type="scientific">Fodinicola feengrottensis</name>
    <dbReference type="NCBI Taxonomy" id="435914"/>
    <lineage>
        <taxon>Bacteria</taxon>
        <taxon>Bacillati</taxon>
        <taxon>Actinomycetota</taxon>
        <taxon>Actinomycetes</taxon>
        <taxon>Mycobacteriales</taxon>
        <taxon>Fodinicola</taxon>
    </lineage>
</organism>
<dbReference type="Proteomes" id="UP001500618">
    <property type="component" value="Unassembled WGS sequence"/>
</dbReference>
<evidence type="ECO:0000313" key="2">
    <source>
        <dbReference type="EMBL" id="GAA1709916.1"/>
    </source>
</evidence>
<dbReference type="RefSeq" id="WP_344314355.1">
    <property type="nucleotide sequence ID" value="NZ_BAAANY010000036.1"/>
</dbReference>
<feature type="coiled-coil region" evidence="1">
    <location>
        <begin position="215"/>
        <end position="242"/>
    </location>
</feature>
<evidence type="ECO:0000313" key="3">
    <source>
        <dbReference type="Proteomes" id="UP001500618"/>
    </source>
</evidence>
<reference evidence="2 3" key="1">
    <citation type="journal article" date="2019" name="Int. J. Syst. Evol. Microbiol.">
        <title>The Global Catalogue of Microorganisms (GCM) 10K type strain sequencing project: providing services to taxonomists for standard genome sequencing and annotation.</title>
        <authorList>
            <consortium name="The Broad Institute Genomics Platform"/>
            <consortium name="The Broad Institute Genome Sequencing Center for Infectious Disease"/>
            <person name="Wu L."/>
            <person name="Ma J."/>
        </authorList>
    </citation>
    <scope>NUCLEOTIDE SEQUENCE [LARGE SCALE GENOMIC DNA]</scope>
    <source>
        <strain evidence="2 3">JCM 14718</strain>
    </source>
</reference>
<keyword evidence="3" id="KW-1185">Reference proteome</keyword>
<proteinExistence type="predicted"/>
<name>A0ABN2IQY2_9ACTN</name>
<protein>
    <submittedName>
        <fullName evidence="2">Uncharacterized protein</fullName>
    </submittedName>
</protein>
<evidence type="ECO:0000256" key="1">
    <source>
        <dbReference type="SAM" id="Coils"/>
    </source>
</evidence>
<gene>
    <name evidence="2" type="ORF">GCM10009765_68970</name>
</gene>
<accession>A0ABN2IQY2</accession>
<dbReference type="EMBL" id="BAAANY010000036">
    <property type="protein sequence ID" value="GAA1709916.1"/>
    <property type="molecule type" value="Genomic_DNA"/>
</dbReference>
<keyword evidence="1" id="KW-0175">Coiled coil</keyword>
<sequence>MTREQLDRALKAQTDENARLAGALLEMDTHPGHQLLKDAVLTGVTLTRWTQAKQDMSVLWAQFSVHRRLVEQAQQVRDRRSRPTPAEVGELSALLTGPVVELDAERMPIDRRGATVPAAVTDRISLPVLLERMIATYRQITQLLTAVDTAWFRIAAQLDPLESQLLASGKLAVSLNANRNRVERIATELTSVREAVLADPLGTSFDELTRLAGDLAAVRAELQELAAVRDSFQARLDQLASRLADLATAQQVAAQTAALVREKIADPGLSPLPDQATALAERLDDLRASGHTGRWQQLAGTAAELETDLQAAAVAVRTSTNAYNGLMDRRAELRGRLDAYQAKARQVGYAEDLDLTALHRTAHDLLFTAPCDLAAATVAVNRYRQAITERTSATSLLTTGRAVDGKESP</sequence>